<dbReference type="PANTHER" id="PTHR35204:SF1">
    <property type="entry name" value="ENTEROTOXIN"/>
    <property type="match status" value="1"/>
</dbReference>
<sequence>MRQWGSFVNHNGMSIFYAMIPRDVQLYYGNSRAEPVNGMQWMAFESKHAQLFVKREIMGSFAGEIPRDGNSSMGKVQYLQEEVEYANSSEKLQERVGGWLHEYRTTKTLRVLYLDGMSAANAEKGTLDLQDIVLLNQESEESMISDMDRATRMCSFSGPRATEISTA</sequence>
<dbReference type="Proteomes" id="UP000799324">
    <property type="component" value="Unassembled WGS sequence"/>
</dbReference>
<dbReference type="AlphaFoldDB" id="A0A6A6SHN9"/>
<dbReference type="PANTHER" id="PTHR35204">
    <property type="entry name" value="YALI0A21131P"/>
    <property type="match status" value="1"/>
</dbReference>
<dbReference type="EMBL" id="MU004640">
    <property type="protein sequence ID" value="KAF2647296.1"/>
    <property type="molecule type" value="Genomic_DNA"/>
</dbReference>
<gene>
    <name evidence="1" type="ORF">K491DRAFT_723564</name>
</gene>
<reference evidence="1" key="1">
    <citation type="journal article" date="2020" name="Stud. Mycol.">
        <title>101 Dothideomycetes genomes: a test case for predicting lifestyles and emergence of pathogens.</title>
        <authorList>
            <person name="Haridas S."/>
            <person name="Albert R."/>
            <person name="Binder M."/>
            <person name="Bloem J."/>
            <person name="Labutti K."/>
            <person name="Salamov A."/>
            <person name="Andreopoulos B."/>
            <person name="Baker S."/>
            <person name="Barry K."/>
            <person name="Bills G."/>
            <person name="Bluhm B."/>
            <person name="Cannon C."/>
            <person name="Castanera R."/>
            <person name="Culley D."/>
            <person name="Daum C."/>
            <person name="Ezra D."/>
            <person name="Gonzalez J."/>
            <person name="Henrissat B."/>
            <person name="Kuo A."/>
            <person name="Liang C."/>
            <person name="Lipzen A."/>
            <person name="Lutzoni F."/>
            <person name="Magnuson J."/>
            <person name="Mondo S."/>
            <person name="Nolan M."/>
            <person name="Ohm R."/>
            <person name="Pangilinan J."/>
            <person name="Park H.-J."/>
            <person name="Ramirez L."/>
            <person name="Alfaro M."/>
            <person name="Sun H."/>
            <person name="Tritt A."/>
            <person name="Yoshinaga Y."/>
            <person name="Zwiers L.-H."/>
            <person name="Turgeon B."/>
            <person name="Goodwin S."/>
            <person name="Spatafora J."/>
            <person name="Crous P."/>
            <person name="Grigoriev I."/>
        </authorList>
    </citation>
    <scope>NUCLEOTIDE SEQUENCE</scope>
    <source>
        <strain evidence="1">CBS 122681</strain>
    </source>
</reference>
<keyword evidence="2" id="KW-1185">Reference proteome</keyword>
<protein>
    <submittedName>
        <fullName evidence="1">Uncharacterized protein</fullName>
    </submittedName>
</protein>
<organism evidence="1 2">
    <name type="scientific">Lophiostoma macrostomum CBS 122681</name>
    <dbReference type="NCBI Taxonomy" id="1314788"/>
    <lineage>
        <taxon>Eukaryota</taxon>
        <taxon>Fungi</taxon>
        <taxon>Dikarya</taxon>
        <taxon>Ascomycota</taxon>
        <taxon>Pezizomycotina</taxon>
        <taxon>Dothideomycetes</taxon>
        <taxon>Pleosporomycetidae</taxon>
        <taxon>Pleosporales</taxon>
        <taxon>Lophiostomataceae</taxon>
        <taxon>Lophiostoma</taxon>
    </lineage>
</organism>
<proteinExistence type="predicted"/>
<evidence type="ECO:0000313" key="2">
    <source>
        <dbReference type="Proteomes" id="UP000799324"/>
    </source>
</evidence>
<accession>A0A6A6SHN9</accession>
<dbReference type="OrthoDB" id="10261782at2759"/>
<dbReference type="InterPro" id="IPR038921">
    <property type="entry name" value="YOR389W-like"/>
</dbReference>
<evidence type="ECO:0000313" key="1">
    <source>
        <dbReference type="EMBL" id="KAF2647296.1"/>
    </source>
</evidence>
<name>A0A6A6SHN9_9PLEO</name>